<protein>
    <submittedName>
        <fullName evidence="1">Uncharacterized protein</fullName>
    </submittedName>
</protein>
<reference evidence="1" key="1">
    <citation type="journal article" date="2014" name="Int. J. Syst. Evol. Microbiol.">
        <title>Complete genome sequence of Corynebacterium casei LMG S-19264T (=DSM 44701T), isolated from a smear-ripened cheese.</title>
        <authorList>
            <consortium name="US DOE Joint Genome Institute (JGI-PGF)"/>
            <person name="Walter F."/>
            <person name="Albersmeier A."/>
            <person name="Kalinowski J."/>
            <person name="Ruckert C."/>
        </authorList>
    </citation>
    <scope>NUCLEOTIDE SEQUENCE</scope>
    <source>
        <strain evidence="1">CGMCC 4.7201</strain>
    </source>
</reference>
<evidence type="ECO:0000313" key="2">
    <source>
        <dbReference type="Proteomes" id="UP000641932"/>
    </source>
</evidence>
<organism evidence="1 2">
    <name type="scientific">Wenjunlia tyrosinilytica</name>
    <dbReference type="NCBI Taxonomy" id="1544741"/>
    <lineage>
        <taxon>Bacteria</taxon>
        <taxon>Bacillati</taxon>
        <taxon>Actinomycetota</taxon>
        <taxon>Actinomycetes</taxon>
        <taxon>Kitasatosporales</taxon>
        <taxon>Streptomycetaceae</taxon>
        <taxon>Wenjunlia</taxon>
    </lineage>
</organism>
<reference evidence="1" key="2">
    <citation type="submission" date="2020-09" db="EMBL/GenBank/DDBJ databases">
        <authorList>
            <person name="Sun Q."/>
            <person name="Zhou Y."/>
        </authorList>
    </citation>
    <scope>NUCLEOTIDE SEQUENCE</scope>
    <source>
        <strain evidence="1">CGMCC 4.7201</strain>
    </source>
</reference>
<keyword evidence="2" id="KW-1185">Reference proteome</keyword>
<gene>
    <name evidence="1" type="ORF">GCM10012280_40270</name>
</gene>
<proteinExistence type="predicted"/>
<evidence type="ECO:0000313" key="1">
    <source>
        <dbReference type="EMBL" id="GGO91726.1"/>
    </source>
</evidence>
<dbReference type="Proteomes" id="UP000641932">
    <property type="component" value="Unassembled WGS sequence"/>
</dbReference>
<comment type="caution">
    <text evidence="1">The sequence shown here is derived from an EMBL/GenBank/DDBJ whole genome shotgun (WGS) entry which is preliminary data.</text>
</comment>
<sequence>MPSSQNIWRPPAFPLEARRIREACGRIRATLTGDPPTRVSTPNIKVAGNVEGVHAQDSDGDVENP</sequence>
<accession>A0A917ZU11</accession>
<dbReference type="EMBL" id="BMMS01000017">
    <property type="protein sequence ID" value="GGO91726.1"/>
    <property type="molecule type" value="Genomic_DNA"/>
</dbReference>
<name>A0A917ZU11_9ACTN</name>
<dbReference type="AlphaFoldDB" id="A0A917ZU11"/>